<evidence type="ECO:0000313" key="3">
    <source>
        <dbReference type="Proteomes" id="UP000326340"/>
    </source>
</evidence>
<keyword evidence="3" id="KW-1185">Reference proteome</keyword>
<feature type="signal peptide" evidence="1">
    <location>
        <begin position="1"/>
        <end position="20"/>
    </location>
</feature>
<reference evidence="2 3" key="1">
    <citation type="journal article" date="2019" name="Sci. Rep.">
        <title>Colletotrichum shisoi sp. nov., an anthracnose pathogen of Perilla frutescens in Japan: molecular phylogenetic, morphological and genomic evidence.</title>
        <authorList>
            <person name="Gan P."/>
            <person name="Tsushima A."/>
            <person name="Hiroyama R."/>
            <person name="Narusaka M."/>
            <person name="Takano Y."/>
            <person name="Narusaka Y."/>
            <person name="Kawaradani M."/>
            <person name="Damm U."/>
            <person name="Shirasu K."/>
        </authorList>
    </citation>
    <scope>NUCLEOTIDE SEQUENCE [LARGE SCALE GENOMIC DNA]</scope>
    <source>
        <strain evidence="2 3">PG-2018a</strain>
    </source>
</reference>
<dbReference type="Proteomes" id="UP000326340">
    <property type="component" value="Unassembled WGS sequence"/>
</dbReference>
<name>A0A5Q4BBI0_9PEZI</name>
<evidence type="ECO:0000256" key="1">
    <source>
        <dbReference type="SAM" id="SignalP"/>
    </source>
</evidence>
<keyword evidence="1" id="KW-0732">Signal</keyword>
<dbReference type="EMBL" id="PUHP01003263">
    <property type="protein sequence ID" value="TQN63919.1"/>
    <property type="molecule type" value="Genomic_DNA"/>
</dbReference>
<organism evidence="2 3">
    <name type="scientific">Colletotrichum shisoi</name>
    <dbReference type="NCBI Taxonomy" id="2078593"/>
    <lineage>
        <taxon>Eukaryota</taxon>
        <taxon>Fungi</taxon>
        <taxon>Dikarya</taxon>
        <taxon>Ascomycota</taxon>
        <taxon>Pezizomycotina</taxon>
        <taxon>Sordariomycetes</taxon>
        <taxon>Hypocreomycetidae</taxon>
        <taxon>Glomerellales</taxon>
        <taxon>Glomerellaceae</taxon>
        <taxon>Colletotrichum</taxon>
        <taxon>Colletotrichum destructivum species complex</taxon>
    </lineage>
</organism>
<dbReference type="OrthoDB" id="3666713at2759"/>
<proteinExistence type="predicted"/>
<gene>
    <name evidence="2" type="ORF">CSHISOI_11501</name>
</gene>
<dbReference type="AlphaFoldDB" id="A0A5Q4BBI0"/>
<comment type="caution">
    <text evidence="2">The sequence shown here is derived from an EMBL/GenBank/DDBJ whole genome shotgun (WGS) entry which is preliminary data.</text>
</comment>
<protein>
    <submittedName>
        <fullName evidence="2">Uncharacterized protein</fullName>
    </submittedName>
</protein>
<feature type="non-terminal residue" evidence="2">
    <location>
        <position position="59"/>
    </location>
</feature>
<feature type="chain" id="PRO_5024838920" evidence="1">
    <location>
        <begin position="21"/>
        <end position="59"/>
    </location>
</feature>
<sequence>MQFLGTFTLAMSALFSLAAAGTIPPGDKNTTFEAKNCGTGYASCGKAGTNGDPDSRYAL</sequence>
<accession>A0A5Q4BBI0</accession>
<evidence type="ECO:0000313" key="2">
    <source>
        <dbReference type="EMBL" id="TQN63919.1"/>
    </source>
</evidence>